<evidence type="ECO:0000313" key="2">
    <source>
        <dbReference type="EMBL" id="WXB91916.1"/>
    </source>
</evidence>
<accession>A0ABZ2N2G2</accession>
<keyword evidence="3" id="KW-1185">Reference proteome</keyword>
<protein>
    <submittedName>
        <fullName evidence="2">ImmA/IrrE family metallo-endopeptidase</fullName>
    </submittedName>
</protein>
<reference evidence="2 3" key="1">
    <citation type="submission" date="2024-02" db="EMBL/GenBank/DDBJ databases">
        <title>Seven novel Bacillus-like species.</title>
        <authorList>
            <person name="Liu G."/>
        </authorList>
    </citation>
    <scope>NUCLEOTIDE SEQUENCE [LARGE SCALE GENOMIC DNA]</scope>
    <source>
        <strain evidence="2 3">FJAT-52991</strain>
    </source>
</reference>
<organism evidence="2 3">
    <name type="scientific">Bacillus kandeliae</name>
    <dbReference type="NCBI Taxonomy" id="3129297"/>
    <lineage>
        <taxon>Bacteria</taxon>
        <taxon>Bacillati</taxon>
        <taxon>Bacillota</taxon>
        <taxon>Bacilli</taxon>
        <taxon>Bacillales</taxon>
        <taxon>Bacillaceae</taxon>
        <taxon>Bacillus</taxon>
    </lineage>
</organism>
<dbReference type="InterPro" id="IPR010359">
    <property type="entry name" value="IrrE_HExxH"/>
</dbReference>
<proteinExistence type="predicted"/>
<sequence length="170" mass="20216">MAYSTLLEDYIFSLYQSIHINEPNQLDLKVIASRLGINIDYVNSSSKTLYAPQEALILIDRRLTVEKQWQDFGHELGHLLRHCGSQLTLPPPFIEMQEWQANNFMYHFCVPSFMLEKISFPWRKKEVIAVIAHTFNVDTEFALERLERWLRQRESLYFYRQMNEAQQNGL</sequence>
<dbReference type="Pfam" id="PF06114">
    <property type="entry name" value="Peptidase_M78"/>
    <property type="match status" value="1"/>
</dbReference>
<name>A0ABZ2N2G2_9BACI</name>
<evidence type="ECO:0000313" key="3">
    <source>
        <dbReference type="Proteomes" id="UP001387364"/>
    </source>
</evidence>
<gene>
    <name evidence="2" type="ORF">WDJ61_11635</name>
</gene>
<evidence type="ECO:0000259" key="1">
    <source>
        <dbReference type="Pfam" id="PF06114"/>
    </source>
</evidence>
<dbReference type="Proteomes" id="UP001387364">
    <property type="component" value="Chromosome"/>
</dbReference>
<dbReference type="RefSeq" id="WP_338749884.1">
    <property type="nucleotide sequence ID" value="NZ_CP147404.1"/>
</dbReference>
<dbReference type="EMBL" id="CP147404">
    <property type="protein sequence ID" value="WXB91916.1"/>
    <property type="molecule type" value="Genomic_DNA"/>
</dbReference>
<feature type="domain" description="IrrE N-terminal-like" evidence="1">
    <location>
        <begin position="45"/>
        <end position="147"/>
    </location>
</feature>
<dbReference type="Gene3D" id="1.10.10.2910">
    <property type="match status" value="1"/>
</dbReference>